<dbReference type="Proteomes" id="UP000237347">
    <property type="component" value="Unassembled WGS sequence"/>
</dbReference>
<feature type="region of interest" description="Disordered" evidence="1">
    <location>
        <begin position="128"/>
        <end position="147"/>
    </location>
</feature>
<comment type="caution">
    <text evidence="2">The sequence shown here is derived from an EMBL/GenBank/DDBJ whole genome shotgun (WGS) entry which is preliminary data.</text>
</comment>
<keyword evidence="3" id="KW-1185">Reference proteome</keyword>
<evidence type="ECO:0000313" key="2">
    <source>
        <dbReference type="EMBL" id="KAK7817937.1"/>
    </source>
</evidence>
<dbReference type="AlphaFoldDB" id="A0AAW0IUF2"/>
<protein>
    <submittedName>
        <fullName evidence="2">Protein rae1</fullName>
    </submittedName>
</protein>
<proteinExistence type="predicted"/>
<accession>A0AAW0IUF2</accession>
<reference evidence="2 3" key="1">
    <citation type="journal article" date="2018" name="Sci. Data">
        <title>The draft genome sequence of cork oak.</title>
        <authorList>
            <person name="Ramos A.M."/>
            <person name="Usie A."/>
            <person name="Barbosa P."/>
            <person name="Barros P.M."/>
            <person name="Capote T."/>
            <person name="Chaves I."/>
            <person name="Simoes F."/>
            <person name="Abreu I."/>
            <person name="Carrasquinho I."/>
            <person name="Faro C."/>
            <person name="Guimaraes J.B."/>
            <person name="Mendonca D."/>
            <person name="Nobrega F."/>
            <person name="Rodrigues L."/>
            <person name="Saibo N.J.M."/>
            <person name="Varela M.C."/>
            <person name="Egas C."/>
            <person name="Matos J."/>
            <person name="Miguel C.M."/>
            <person name="Oliveira M.M."/>
            <person name="Ricardo C.P."/>
            <person name="Goncalves S."/>
        </authorList>
    </citation>
    <scope>NUCLEOTIDE SEQUENCE [LARGE SCALE GENOMIC DNA]</scope>
    <source>
        <strain evidence="3">cv. HL8</strain>
    </source>
</reference>
<gene>
    <name evidence="2" type="primary">RAE1_4</name>
    <name evidence="2" type="ORF">CFP56_042034</name>
</gene>
<organism evidence="2 3">
    <name type="scientific">Quercus suber</name>
    <name type="common">Cork oak</name>
    <dbReference type="NCBI Taxonomy" id="58331"/>
    <lineage>
        <taxon>Eukaryota</taxon>
        <taxon>Viridiplantae</taxon>
        <taxon>Streptophyta</taxon>
        <taxon>Embryophyta</taxon>
        <taxon>Tracheophyta</taxon>
        <taxon>Spermatophyta</taxon>
        <taxon>Magnoliopsida</taxon>
        <taxon>eudicotyledons</taxon>
        <taxon>Gunneridae</taxon>
        <taxon>Pentapetalae</taxon>
        <taxon>rosids</taxon>
        <taxon>fabids</taxon>
        <taxon>Fagales</taxon>
        <taxon>Fagaceae</taxon>
        <taxon>Quercus</taxon>
    </lineage>
</organism>
<name>A0AAW0IUF2_QUESU</name>
<evidence type="ECO:0000313" key="3">
    <source>
        <dbReference type="Proteomes" id="UP000237347"/>
    </source>
</evidence>
<sequence length="175" mass="19606">MQPLADDARQRGRLMGFEDFLGYWDTRQSNPVSNQQLPDHSYSFTVRHLLMVVCPAVRNLIVFNLLSPQVWDATSADPKLLGSCCDIMETGLVGVWQWAPLNDFFVHGKRGIEKQPFQLPESVDTLDSRSRCANTTNRGGRGGADRYVGREPGGLYVKPAYKNENRTHAYAVSSS</sequence>
<evidence type="ECO:0000256" key="1">
    <source>
        <dbReference type="SAM" id="MobiDB-lite"/>
    </source>
</evidence>
<dbReference type="EMBL" id="PKMF04000855">
    <property type="protein sequence ID" value="KAK7817937.1"/>
    <property type="molecule type" value="Genomic_DNA"/>
</dbReference>